<dbReference type="SMART" id="SM00530">
    <property type="entry name" value="HTH_XRE"/>
    <property type="match status" value="1"/>
</dbReference>
<geneLocation type="plasmid" evidence="2 3">
    <name>pBRLA33</name>
</geneLocation>
<keyword evidence="3" id="KW-1185">Reference proteome</keyword>
<dbReference type="InterPro" id="IPR010982">
    <property type="entry name" value="Lambda_DNA-bd_dom_sf"/>
</dbReference>
<dbReference type="RefSeq" id="WP_003338810.1">
    <property type="nucleotide sequence ID" value="NZ_CP007807.1"/>
</dbReference>
<dbReference type="HOGENOM" id="CLU_066192_44_5_9"/>
<dbReference type="EMBL" id="CP007807">
    <property type="protein sequence ID" value="AIG28937.1"/>
    <property type="molecule type" value="Genomic_DNA"/>
</dbReference>
<dbReference type="GO" id="GO:0003677">
    <property type="term" value="F:DNA binding"/>
    <property type="evidence" value="ECO:0007669"/>
    <property type="project" value="InterPro"/>
</dbReference>
<sequence length="79" mass="8929">MVHQNVERIRRAKGITKTHLAKILGLSLQGYRHITCGQVRLDVERLQIIANVLDVEPGIFFDDKLTDSVIKSMNQSKTA</sequence>
<proteinExistence type="predicted"/>
<dbReference type="CDD" id="cd00093">
    <property type="entry name" value="HTH_XRE"/>
    <property type="match status" value="1"/>
</dbReference>
<dbReference type="Pfam" id="PF01381">
    <property type="entry name" value="HTH_3"/>
    <property type="match status" value="1"/>
</dbReference>
<name>A0A075R8N1_BRELA</name>
<evidence type="ECO:0000259" key="1">
    <source>
        <dbReference type="PROSITE" id="PS50943"/>
    </source>
</evidence>
<reference evidence="2 3" key="1">
    <citation type="journal article" date="2011" name="J. Bacteriol.">
        <title>Genome sequence of Brevibacillus laterosporus LMG 15441, a pathogen of invertebrates.</title>
        <authorList>
            <person name="Djukic M."/>
            <person name="Poehlein A."/>
            <person name="Thurmer A."/>
            <person name="Daniel R."/>
        </authorList>
    </citation>
    <scope>NUCLEOTIDE SEQUENCE [LARGE SCALE GENOMIC DNA]</scope>
    <source>
        <strain evidence="2 3">LMG 15441</strain>
        <plasmid evidence="2 3">pBRLA33</plasmid>
    </source>
</reference>
<organism evidence="2 3">
    <name type="scientific">Brevibacillus laterosporus LMG 15441</name>
    <dbReference type="NCBI Taxonomy" id="1042163"/>
    <lineage>
        <taxon>Bacteria</taxon>
        <taxon>Bacillati</taxon>
        <taxon>Bacillota</taxon>
        <taxon>Bacilli</taxon>
        <taxon>Bacillales</taxon>
        <taxon>Paenibacillaceae</taxon>
        <taxon>Brevibacillus</taxon>
    </lineage>
</organism>
<dbReference type="KEGG" id="blr:BRLA_33p000100"/>
<keyword evidence="2" id="KW-0614">Plasmid</keyword>
<evidence type="ECO:0000313" key="2">
    <source>
        <dbReference type="EMBL" id="AIG28937.1"/>
    </source>
</evidence>
<dbReference type="PROSITE" id="PS50943">
    <property type="entry name" value="HTH_CROC1"/>
    <property type="match status" value="1"/>
</dbReference>
<protein>
    <submittedName>
        <fullName evidence="2">Helix-turn-helix domain protein</fullName>
    </submittedName>
</protein>
<dbReference type="Gene3D" id="1.10.260.40">
    <property type="entry name" value="lambda repressor-like DNA-binding domains"/>
    <property type="match status" value="1"/>
</dbReference>
<dbReference type="AlphaFoldDB" id="A0A075R8N1"/>
<dbReference type="InterPro" id="IPR001387">
    <property type="entry name" value="Cro/C1-type_HTH"/>
</dbReference>
<evidence type="ECO:0000313" key="3">
    <source>
        <dbReference type="Proteomes" id="UP000005850"/>
    </source>
</evidence>
<feature type="domain" description="HTH cro/C1-type" evidence="1">
    <location>
        <begin position="6"/>
        <end position="60"/>
    </location>
</feature>
<gene>
    <name evidence="2" type="ORF">BRLA_33p000100</name>
</gene>
<dbReference type="Proteomes" id="UP000005850">
    <property type="component" value="Plasmid pBRLA33"/>
</dbReference>
<dbReference type="SUPFAM" id="SSF47413">
    <property type="entry name" value="lambda repressor-like DNA-binding domains"/>
    <property type="match status" value="1"/>
</dbReference>
<accession>A0A075R8N1</accession>